<keyword evidence="1" id="KW-0732">Signal</keyword>
<dbReference type="Proteomes" id="UP000201169">
    <property type="component" value="Chromosome"/>
</dbReference>
<evidence type="ECO:0000256" key="1">
    <source>
        <dbReference type="SAM" id="SignalP"/>
    </source>
</evidence>
<dbReference type="RefSeq" id="WP_094325323.1">
    <property type="nucleotide sequence ID" value="NZ_CP022347.1"/>
</dbReference>
<feature type="signal peptide" evidence="1">
    <location>
        <begin position="1"/>
        <end position="20"/>
    </location>
</feature>
<protein>
    <submittedName>
        <fullName evidence="2">Uncharacterized protein</fullName>
    </submittedName>
</protein>
<organism evidence="2 3">
    <name type="scientific">Campylobacter avium LMG 24591</name>
    <dbReference type="NCBI Taxonomy" id="522484"/>
    <lineage>
        <taxon>Bacteria</taxon>
        <taxon>Pseudomonadati</taxon>
        <taxon>Campylobacterota</taxon>
        <taxon>Epsilonproteobacteria</taxon>
        <taxon>Campylobacterales</taxon>
        <taxon>Campylobacteraceae</taxon>
        <taxon>Campylobacter</taxon>
    </lineage>
</organism>
<dbReference type="KEGG" id="cavi:CAV_0907"/>
<evidence type="ECO:0000313" key="3">
    <source>
        <dbReference type="Proteomes" id="UP000201169"/>
    </source>
</evidence>
<sequence length="344" mass="38779">MLRFIFLSLFVALFSACSVKTTTKIDTVIVPEDIITQSSKEKLAIIIPEKVLRSYTKIIVNSALAYNLRQESNLHVEVFLIGTEDERTIIQKLRQIESLGYRFAIAAFTLKGLNALEKADTNMYFYIPTIHKNFTNTSNDKIYFGSIDYKNQLSTLLKISNSSNIASFYDNSALSTSLNSSLLEQVPNARTYKIEDKKINFKNILFSKGSLNGANIFLNTPIVESAIISSQLRVHKTNANKLLATQIGYNPTLLSLTQINDRANLYIANSISNDDEALSYLNELLEQSIDYNWVAYASSVGIDFFYTNFMNTSAKSLFDEKIEDNQVVYDVKIMRALGLGFSEN</sequence>
<evidence type="ECO:0000313" key="2">
    <source>
        <dbReference type="EMBL" id="ASQ30568.1"/>
    </source>
</evidence>
<proteinExistence type="predicted"/>
<dbReference type="PROSITE" id="PS51257">
    <property type="entry name" value="PROKAR_LIPOPROTEIN"/>
    <property type="match status" value="1"/>
</dbReference>
<dbReference type="OrthoDB" id="5337863at2"/>
<reference evidence="2 3" key="1">
    <citation type="submission" date="2017-07" db="EMBL/GenBank/DDBJ databases">
        <title>Analysis of two Campylobacter avium genomes and identification of a novel hippuricase gene.</title>
        <authorList>
            <person name="Miller W.G."/>
            <person name="Chapman M.H."/>
            <person name="Yee E."/>
            <person name="Revez J."/>
            <person name="Bono J.L."/>
            <person name="Rossi M."/>
        </authorList>
    </citation>
    <scope>NUCLEOTIDE SEQUENCE [LARGE SCALE GENOMIC DNA]</scope>
    <source>
        <strain evidence="2 3">LMG 24591</strain>
    </source>
</reference>
<name>A0A222MXX3_9BACT</name>
<dbReference type="EMBL" id="CP022347">
    <property type="protein sequence ID" value="ASQ30568.1"/>
    <property type="molecule type" value="Genomic_DNA"/>
</dbReference>
<accession>A0A222MXX3</accession>
<dbReference type="AlphaFoldDB" id="A0A222MXX3"/>
<keyword evidence="3" id="KW-1185">Reference proteome</keyword>
<feature type="chain" id="PRO_5011990731" evidence="1">
    <location>
        <begin position="21"/>
        <end position="344"/>
    </location>
</feature>
<gene>
    <name evidence="2" type="ORF">CAV_0907</name>
</gene>